<dbReference type="EMBL" id="BAABHB010000002">
    <property type="protein sequence ID" value="GAA4400941.1"/>
    <property type="molecule type" value="Genomic_DNA"/>
</dbReference>
<evidence type="ECO:0000313" key="3">
    <source>
        <dbReference type="Proteomes" id="UP001500936"/>
    </source>
</evidence>
<name>A0ABP8K6E1_9BACT</name>
<organism evidence="2 3">
    <name type="scientific">Nibrella viscosa</name>
    <dbReference type="NCBI Taxonomy" id="1084524"/>
    <lineage>
        <taxon>Bacteria</taxon>
        <taxon>Pseudomonadati</taxon>
        <taxon>Bacteroidota</taxon>
        <taxon>Cytophagia</taxon>
        <taxon>Cytophagales</taxon>
        <taxon>Spirosomataceae</taxon>
        <taxon>Nibrella</taxon>
    </lineage>
</organism>
<gene>
    <name evidence="2" type="ORF">GCM10023187_14620</name>
</gene>
<dbReference type="RefSeq" id="WP_345265469.1">
    <property type="nucleotide sequence ID" value="NZ_BAABHB010000002.1"/>
</dbReference>
<sequence length="239" mass="27857">MRFLSLPFLLLSTQGVFAQLTDTAPSFIEEARQHAIARYEQVYSRQAHLYNGNEYVSHDPRIKIHPFFPVDSMLVGQVVYNGVRYRPVPMLYDVVRDELVVRPIEAAYLIRLQNDQVDSFSLATRQFVRLAGDSLSGMRPGFYELLYNGKLKALVKRVKYIKEDVSQGFYQANYLVKDRFFVMKDGIYHEVNSKPALLNLFADQKKALRKYLRTNQLRFKQQRAEAITGVVREYESLTR</sequence>
<protein>
    <submittedName>
        <fullName evidence="2">Uncharacterized protein</fullName>
    </submittedName>
</protein>
<evidence type="ECO:0000313" key="2">
    <source>
        <dbReference type="EMBL" id="GAA4400941.1"/>
    </source>
</evidence>
<keyword evidence="3" id="KW-1185">Reference proteome</keyword>
<feature type="chain" id="PRO_5045751477" evidence="1">
    <location>
        <begin position="19"/>
        <end position="239"/>
    </location>
</feature>
<comment type="caution">
    <text evidence="2">The sequence shown here is derived from an EMBL/GenBank/DDBJ whole genome shotgun (WGS) entry which is preliminary data.</text>
</comment>
<feature type="signal peptide" evidence="1">
    <location>
        <begin position="1"/>
        <end position="18"/>
    </location>
</feature>
<dbReference type="Proteomes" id="UP001500936">
    <property type="component" value="Unassembled WGS sequence"/>
</dbReference>
<keyword evidence="1" id="KW-0732">Signal</keyword>
<accession>A0ABP8K6E1</accession>
<reference evidence="3" key="1">
    <citation type="journal article" date="2019" name="Int. J. Syst. Evol. Microbiol.">
        <title>The Global Catalogue of Microorganisms (GCM) 10K type strain sequencing project: providing services to taxonomists for standard genome sequencing and annotation.</title>
        <authorList>
            <consortium name="The Broad Institute Genomics Platform"/>
            <consortium name="The Broad Institute Genome Sequencing Center for Infectious Disease"/>
            <person name="Wu L."/>
            <person name="Ma J."/>
        </authorList>
    </citation>
    <scope>NUCLEOTIDE SEQUENCE [LARGE SCALE GENOMIC DNA]</scope>
    <source>
        <strain evidence="3">JCM 17925</strain>
    </source>
</reference>
<evidence type="ECO:0000256" key="1">
    <source>
        <dbReference type="SAM" id="SignalP"/>
    </source>
</evidence>
<proteinExistence type="predicted"/>